<feature type="compositionally biased region" description="Polar residues" evidence="8">
    <location>
        <begin position="863"/>
        <end position="878"/>
    </location>
</feature>
<dbReference type="PANTHER" id="PTHR12663">
    <property type="entry name" value="ANDROGEN INDUCED INHIBITOR OF PROLIFERATION AS3 / PDS5-RELATED"/>
    <property type="match status" value="1"/>
</dbReference>
<feature type="compositionally biased region" description="Acidic residues" evidence="8">
    <location>
        <begin position="1282"/>
        <end position="1292"/>
    </location>
</feature>
<reference evidence="9 10" key="1">
    <citation type="submission" date="2024-01" db="EMBL/GenBank/DDBJ databases">
        <title>A telomere-to-telomere, gap-free genome of sweet tea (Lithocarpus litseifolius).</title>
        <authorList>
            <person name="Zhou J."/>
        </authorList>
    </citation>
    <scope>NUCLEOTIDE SEQUENCE [LARGE SCALE GENOMIC DNA]</scope>
    <source>
        <strain evidence="9">Zhou-2022a</strain>
        <tissue evidence="9">Leaf</tissue>
    </source>
</reference>
<keyword evidence="2" id="KW-0132">Cell division</keyword>
<dbReference type="GO" id="GO:0006281">
    <property type="term" value="P:DNA repair"/>
    <property type="evidence" value="ECO:0007669"/>
    <property type="project" value="UniProtKB-KW"/>
</dbReference>
<evidence type="ECO:0000256" key="5">
    <source>
        <dbReference type="ARBA" id="ARBA00023204"/>
    </source>
</evidence>
<gene>
    <name evidence="9" type="ORF">SO802_007192</name>
</gene>
<protein>
    <submittedName>
        <fullName evidence="9">Uncharacterized protein</fullName>
    </submittedName>
</protein>
<feature type="region of interest" description="Disordered" evidence="8">
    <location>
        <begin position="1062"/>
        <end position="1310"/>
    </location>
</feature>
<dbReference type="PANTHER" id="PTHR12663:SF0">
    <property type="entry name" value="PRECOCIOUS DISSOCIATION OF SISTERS 5, ISOFORM A"/>
    <property type="match status" value="1"/>
</dbReference>
<dbReference type="GO" id="GO:0000785">
    <property type="term" value="C:chromatin"/>
    <property type="evidence" value="ECO:0007669"/>
    <property type="project" value="TreeGrafter"/>
</dbReference>
<feature type="compositionally biased region" description="Acidic residues" evidence="8">
    <location>
        <begin position="1151"/>
        <end position="1174"/>
    </location>
</feature>
<dbReference type="GO" id="GO:0005634">
    <property type="term" value="C:nucleus"/>
    <property type="evidence" value="ECO:0007669"/>
    <property type="project" value="UniProtKB-SubCell"/>
</dbReference>
<proteinExistence type="predicted"/>
<evidence type="ECO:0000256" key="1">
    <source>
        <dbReference type="ARBA" id="ARBA00004123"/>
    </source>
</evidence>
<accession>A0AAW2DRG9</accession>
<dbReference type="Pfam" id="PF20168">
    <property type="entry name" value="PDS5"/>
    <property type="match status" value="1"/>
</dbReference>
<feature type="compositionally biased region" description="Low complexity" evidence="8">
    <location>
        <begin position="922"/>
        <end position="933"/>
    </location>
</feature>
<evidence type="ECO:0000256" key="3">
    <source>
        <dbReference type="ARBA" id="ARBA00022763"/>
    </source>
</evidence>
<dbReference type="InterPro" id="IPR016024">
    <property type="entry name" value="ARM-type_fold"/>
</dbReference>
<keyword evidence="10" id="KW-1185">Reference proteome</keyword>
<keyword evidence="4" id="KW-0498">Mitosis</keyword>
<keyword evidence="6" id="KW-0539">Nucleus</keyword>
<keyword evidence="5" id="KW-0234">DNA repair</keyword>
<feature type="region of interest" description="Disordered" evidence="8">
    <location>
        <begin position="814"/>
        <end position="991"/>
    </location>
</feature>
<feature type="compositionally biased region" description="Basic and acidic residues" evidence="8">
    <location>
        <begin position="899"/>
        <end position="914"/>
    </location>
</feature>
<evidence type="ECO:0000313" key="10">
    <source>
        <dbReference type="Proteomes" id="UP001459277"/>
    </source>
</evidence>
<dbReference type="InterPro" id="IPR011989">
    <property type="entry name" value="ARM-like"/>
</dbReference>
<keyword evidence="7" id="KW-0131">Cell cycle</keyword>
<evidence type="ECO:0000256" key="4">
    <source>
        <dbReference type="ARBA" id="ARBA00022776"/>
    </source>
</evidence>
<dbReference type="Gene3D" id="1.25.10.10">
    <property type="entry name" value="Leucine-rich Repeat Variant"/>
    <property type="match status" value="1"/>
</dbReference>
<evidence type="ECO:0000313" key="9">
    <source>
        <dbReference type="EMBL" id="KAL0012084.1"/>
    </source>
</evidence>
<feature type="compositionally biased region" description="Basic and acidic residues" evidence="8">
    <location>
        <begin position="953"/>
        <end position="969"/>
    </location>
</feature>
<feature type="compositionally biased region" description="Basic and acidic residues" evidence="8">
    <location>
        <begin position="1122"/>
        <end position="1134"/>
    </location>
</feature>
<evidence type="ECO:0000256" key="7">
    <source>
        <dbReference type="ARBA" id="ARBA00023306"/>
    </source>
</evidence>
<dbReference type="FunFam" id="1.25.10.10:FF:000420">
    <property type="entry name" value="Sister chromatid cohesion protein PDS5 isogeny B"/>
    <property type="match status" value="1"/>
</dbReference>
<name>A0AAW2DRG9_9ROSI</name>
<dbReference type="GO" id="GO:0035825">
    <property type="term" value="P:homologous recombination"/>
    <property type="evidence" value="ECO:0007669"/>
    <property type="project" value="UniProtKB-ARBA"/>
</dbReference>
<feature type="compositionally biased region" description="Polar residues" evidence="8">
    <location>
        <begin position="1257"/>
        <end position="1268"/>
    </location>
</feature>
<dbReference type="Proteomes" id="UP001459277">
    <property type="component" value="Unassembled WGS sequence"/>
</dbReference>
<evidence type="ECO:0000256" key="2">
    <source>
        <dbReference type="ARBA" id="ARBA00022618"/>
    </source>
</evidence>
<keyword evidence="3" id="KW-0227">DNA damage</keyword>
<feature type="compositionally biased region" description="Polar residues" evidence="8">
    <location>
        <begin position="886"/>
        <end position="898"/>
    </location>
</feature>
<feature type="compositionally biased region" description="Basic and acidic residues" evidence="8">
    <location>
        <begin position="1219"/>
        <end position="1234"/>
    </location>
</feature>
<organism evidence="9 10">
    <name type="scientific">Lithocarpus litseifolius</name>
    <dbReference type="NCBI Taxonomy" id="425828"/>
    <lineage>
        <taxon>Eukaryota</taxon>
        <taxon>Viridiplantae</taxon>
        <taxon>Streptophyta</taxon>
        <taxon>Embryophyta</taxon>
        <taxon>Tracheophyta</taxon>
        <taxon>Spermatophyta</taxon>
        <taxon>Magnoliopsida</taxon>
        <taxon>eudicotyledons</taxon>
        <taxon>Gunneridae</taxon>
        <taxon>Pentapetalae</taxon>
        <taxon>rosids</taxon>
        <taxon>fabids</taxon>
        <taxon>Fagales</taxon>
        <taxon>Fagaceae</taxon>
        <taxon>Lithocarpus</taxon>
    </lineage>
</organism>
<feature type="compositionally biased region" description="Acidic residues" evidence="8">
    <location>
        <begin position="1188"/>
        <end position="1218"/>
    </location>
</feature>
<dbReference type="Gene3D" id="2.30.30.140">
    <property type="match status" value="1"/>
</dbReference>
<dbReference type="CDD" id="cd19953">
    <property type="entry name" value="PDS5"/>
    <property type="match status" value="1"/>
</dbReference>
<comment type="subcellular location">
    <subcellularLocation>
        <location evidence="1">Nucleus</location>
    </subcellularLocation>
</comment>
<dbReference type="GO" id="GO:0051301">
    <property type="term" value="P:cell division"/>
    <property type="evidence" value="ECO:0007669"/>
    <property type="project" value="UniProtKB-KW"/>
</dbReference>
<comment type="caution">
    <text evidence="9">The sequence shown here is derived from an EMBL/GenBank/DDBJ whole genome shotgun (WGS) entry which is preliminary data.</text>
</comment>
<feature type="compositionally biased region" description="Basic and acidic residues" evidence="8">
    <location>
        <begin position="1175"/>
        <end position="1187"/>
    </location>
</feature>
<evidence type="ECO:0000256" key="6">
    <source>
        <dbReference type="ARBA" id="ARBA00023242"/>
    </source>
</evidence>
<feature type="compositionally biased region" description="Basic residues" evidence="8">
    <location>
        <begin position="1296"/>
        <end position="1310"/>
    </location>
</feature>
<feature type="compositionally biased region" description="Basic and acidic residues" evidence="8">
    <location>
        <begin position="817"/>
        <end position="833"/>
    </location>
</feature>
<dbReference type="CDD" id="cd20404">
    <property type="entry name" value="Tudor_Agenet_AtEML-like"/>
    <property type="match status" value="1"/>
</dbReference>
<sequence length="1310" mass="146626">MAQKLQLQLKEVGSKLETPPSTKDSLVKLLKQAATCLSELDQSPSASIVESMQPFLNAIVKPELLRHQDRDVKLLVATCICEITRITAPEAPYSDDVLKDIFRLIVSTFSGLSDTSGPSFGRRVVILETLAKYRSCVVMLDLECDDLVNEMFSTFFAVASDDHSESVLSSMQTIMVVLLEESEDVREDLLFVILSILGRNRSDITMAARRLAMNVVEHCAGKLEAGIKQFLVSSISGDNRSLNSQINHHEVIFDIYRCAPQILLGVAPYLTGELLTDQLDTRLKAVGLVGDLFSLPGIAIPEAFQPIFSEFLKRLTDRVVEVRMCVLEHVKSCLLSNPLRAEAAQIIDALCDRLLDFDENVRKQVVAVICDVACQALNAIPLETVKLVAERIRDKSLLVKKYTMERLAEIYRVYCLKCSDGSIMSDDFDWIPGKILRCFYDKDFRSDTIESILCGSLFPIESLVKDIVKHWVRVFSGFDKVEVKALERILEQKQRLQQEMHRYLSLRQMNQDGDAPEIQKKVIFCFRIMSRSFADPTKAEENFQILDQLKDANIWKILTNLVDPNTNFHQAYTFRAQTPQLPQTTVNTTTNITSSFSNMVLPFCYSRKLHLIISMLVHRDEDAKSEARTNKEKEKEVVSVINSILHSIKCSEDVVDAAKSKNSHAICDLGLSITKRLAAKEDDLQGLTASIPLPSMVYKSFEKQEGDDSVANVGHTWLADENVLTHFESLKLETDEKVFSEGAQDEEKHGEVDGNEMPIGKMLKHLKSKGAKAKQVKKNKSSPVEAKKAENVVDILKMVREINIDNLGMSTKFESSNGHEHFPSKKAKVDPKHEKGKKRIASDATSVQVPKRRRSSPAHSAFRSPTSTSKARSRVSGNESDRGRLSSLQSIEMDQDTGSDVKDKISTQKKKVEGAETDLLVSSIQKNKSSSSKQKGKLSDRAHNEEENEVGEANDHDEEKPNVLTETDKTNISSNVKSPMGSSRKRKRRSIAGLAKCTSKAGGLDIEDLSGCRIKVWWPMDKKFYQGTVKSYDPLKGKHVVLYEDGDVEVLRLEKERWELVDNGRKPSKKLKLNSSKGTPSKEVSPGKKNKNSGGSHRNKESIKNVKGKRTPKRNPKHGRKEKSDLGEAEDKGNFDMPNPEPTTSSKADEMNSDDSEGEQAEMDENLTDSEEPEKEVKPVSKTKQLEDTENSPDLADEPDGEENPDSEEFSAEDIETVPEDKQNGPEEKSHSEDKEADESSSTLKEVSNEEDKSDSEGNQETNESSPTKQKKPRRGSLDPSDAPDAEISDDEPLMKWKRRAGKRKSGSRR</sequence>
<dbReference type="GO" id="GO:0007064">
    <property type="term" value="P:mitotic sister chromatid cohesion"/>
    <property type="evidence" value="ECO:0007669"/>
    <property type="project" value="InterPro"/>
</dbReference>
<dbReference type="InterPro" id="IPR039776">
    <property type="entry name" value="Pds5"/>
</dbReference>
<feature type="compositionally biased region" description="Polar residues" evidence="8">
    <location>
        <begin position="970"/>
        <end position="981"/>
    </location>
</feature>
<dbReference type="EMBL" id="JAZDWU010000002">
    <property type="protein sequence ID" value="KAL0012084.1"/>
    <property type="molecule type" value="Genomic_DNA"/>
</dbReference>
<evidence type="ECO:0000256" key="8">
    <source>
        <dbReference type="SAM" id="MobiDB-lite"/>
    </source>
</evidence>
<dbReference type="SUPFAM" id="SSF48371">
    <property type="entry name" value="ARM repeat"/>
    <property type="match status" value="1"/>
</dbReference>
<feature type="compositionally biased region" description="Basic residues" evidence="8">
    <location>
        <begin position="1106"/>
        <end position="1121"/>
    </location>
</feature>